<sequence length="233" mass="27044">MLIQGLYDFPVLPNLCKQAVLAWTIRSLAMYEMVRKCPLKKETIVECLSLSDGSAKDKYYIKQLQLCHREVCTYLCKLEKKLSSEAIRHLARSHITQQITLIRNDRIDENLYKLVSSEQTTGIISDYRRSKTAQTLVPPTKRGNPFKGDNEQQQTILEEKLILSDGEIRCCAWVEMSLAILEAFLREESEQFKKFLPIFYENATILISGSSNVRVREFARRFLRKLSNVYCFS</sequence>
<dbReference type="Proteomes" id="UP000050640">
    <property type="component" value="Unplaced"/>
</dbReference>
<organism evidence="1 2">
    <name type="scientific">Elaeophora elaphi</name>
    <dbReference type="NCBI Taxonomy" id="1147741"/>
    <lineage>
        <taxon>Eukaryota</taxon>
        <taxon>Metazoa</taxon>
        <taxon>Ecdysozoa</taxon>
        <taxon>Nematoda</taxon>
        <taxon>Chromadorea</taxon>
        <taxon>Rhabditida</taxon>
        <taxon>Spirurina</taxon>
        <taxon>Spiruromorpha</taxon>
        <taxon>Filarioidea</taxon>
        <taxon>Onchocercidae</taxon>
        <taxon>Elaeophora</taxon>
    </lineage>
</organism>
<evidence type="ECO:0000313" key="1">
    <source>
        <dbReference type="Proteomes" id="UP000050640"/>
    </source>
</evidence>
<accession>A0A0R3S3Q8</accession>
<reference evidence="2" key="1">
    <citation type="submission" date="2017-02" db="UniProtKB">
        <authorList>
            <consortium name="WormBaseParasite"/>
        </authorList>
    </citation>
    <scope>IDENTIFICATION</scope>
</reference>
<keyword evidence="1" id="KW-1185">Reference proteome</keyword>
<name>A0A0R3S3Q8_9BILA</name>
<proteinExistence type="predicted"/>
<evidence type="ECO:0000313" key="2">
    <source>
        <dbReference type="WBParaSite" id="EEL_0000940601-mRNA-1"/>
    </source>
</evidence>
<dbReference type="AlphaFoldDB" id="A0A0R3S3Q8"/>
<protein>
    <submittedName>
        <fullName evidence="2">Uncharacterized protein</fullName>
    </submittedName>
</protein>
<dbReference type="STRING" id="1147741.A0A0R3S3Q8"/>
<dbReference type="WBParaSite" id="EEL_0000940601-mRNA-1">
    <property type="protein sequence ID" value="EEL_0000940601-mRNA-1"/>
    <property type="gene ID" value="EEL_0000940601"/>
</dbReference>